<sequence length="137" mass="15432">MQRRTNVLYMFRMSITLAPASWPRPPACVPAQLLDRPPNGARVRVAGLVLLRQRPGTAHGVIFITLEDETGTINVVVWNAIYERFRRAVIAGRMLRVTGRIQREGAVLHLIAEDIEDCSHLLDDLLRPEICRAADQP</sequence>
<comment type="similarity">
    <text evidence="1">Belongs to the DNA polymerase type-C family. DnaE2 subfamily.</text>
</comment>
<dbReference type="PANTHER" id="PTHR32294:SF4">
    <property type="entry name" value="ERROR-PRONE DNA POLYMERASE"/>
    <property type="match status" value="1"/>
</dbReference>
<evidence type="ECO:0000313" key="5">
    <source>
        <dbReference type="EMBL" id="ABV94465.1"/>
    </source>
</evidence>
<dbReference type="PANTHER" id="PTHR32294">
    <property type="entry name" value="DNA POLYMERASE III SUBUNIT ALPHA"/>
    <property type="match status" value="1"/>
</dbReference>
<dbReference type="GO" id="GO:0003676">
    <property type="term" value="F:nucleic acid binding"/>
    <property type="evidence" value="ECO:0007669"/>
    <property type="project" value="InterPro"/>
</dbReference>
<dbReference type="Gene3D" id="2.40.50.140">
    <property type="entry name" value="Nucleic acid-binding proteins"/>
    <property type="match status" value="1"/>
</dbReference>
<dbReference type="Pfam" id="PF01336">
    <property type="entry name" value="tRNA_anti-codon"/>
    <property type="match status" value="1"/>
</dbReference>
<dbReference type="KEGG" id="dsh:Dshi_2732"/>
<gene>
    <name evidence="5" type="ordered locus">Dshi_2732</name>
</gene>
<keyword evidence="6" id="KW-1185">Reference proteome</keyword>
<feature type="domain" description="OB" evidence="4">
    <location>
        <begin position="43"/>
        <end position="116"/>
    </location>
</feature>
<dbReference type="GO" id="GO:0006260">
    <property type="term" value="P:DNA replication"/>
    <property type="evidence" value="ECO:0007669"/>
    <property type="project" value="InterPro"/>
</dbReference>
<feature type="chain" id="PRO_5002725926" description="Error-prone DNA polymerase" evidence="3">
    <location>
        <begin position="21"/>
        <end position="137"/>
    </location>
</feature>
<dbReference type="Proteomes" id="UP000006833">
    <property type="component" value="Chromosome"/>
</dbReference>
<dbReference type="AlphaFoldDB" id="A8LIM4"/>
<dbReference type="STRING" id="398580.Dshi_2732"/>
<name>A8LIM4_DINSH</name>
<dbReference type="InterPro" id="IPR012340">
    <property type="entry name" value="NA-bd_OB-fold"/>
</dbReference>
<dbReference type="InterPro" id="IPR004805">
    <property type="entry name" value="DnaE2/DnaE/PolC"/>
</dbReference>
<proteinExistence type="inferred from homology"/>
<evidence type="ECO:0000259" key="4">
    <source>
        <dbReference type="Pfam" id="PF01336"/>
    </source>
</evidence>
<dbReference type="eggNOG" id="COG0587">
    <property type="taxonomic scope" value="Bacteria"/>
</dbReference>
<accession>A8LIM4</accession>
<evidence type="ECO:0000256" key="1">
    <source>
        <dbReference type="ARBA" id="ARBA00007391"/>
    </source>
</evidence>
<dbReference type="CDD" id="cd04485">
    <property type="entry name" value="DnaE_OBF"/>
    <property type="match status" value="1"/>
</dbReference>
<feature type="signal peptide" evidence="3">
    <location>
        <begin position="1"/>
        <end position="20"/>
    </location>
</feature>
<reference evidence="6" key="1">
    <citation type="journal article" date="2010" name="ISME J.">
        <title>The complete genome sequence of the algal symbiont Dinoroseobacter shibae: a hitchhiker's guide to life in the sea.</title>
        <authorList>
            <person name="Wagner-Dobler I."/>
            <person name="Ballhausen B."/>
            <person name="Berger M."/>
            <person name="Brinkhoff T."/>
            <person name="Buchholz I."/>
            <person name="Bunk B."/>
            <person name="Cypionka H."/>
            <person name="Daniel R."/>
            <person name="Drepper T."/>
            <person name="Gerdts G."/>
            <person name="Hahnke S."/>
            <person name="Han C."/>
            <person name="Jahn D."/>
            <person name="Kalhoefer D."/>
            <person name="Kiss H."/>
            <person name="Klenk H.P."/>
            <person name="Kyrpides N."/>
            <person name="Liebl W."/>
            <person name="Liesegang H."/>
            <person name="Meincke L."/>
            <person name="Pati A."/>
            <person name="Petersen J."/>
            <person name="Piekarski T."/>
            <person name="Pommerenke C."/>
            <person name="Pradella S."/>
            <person name="Pukall R."/>
            <person name="Rabus R."/>
            <person name="Stackebrandt E."/>
            <person name="Thole S."/>
            <person name="Thompson L."/>
            <person name="Tielen P."/>
            <person name="Tomasch J."/>
            <person name="von Jan M."/>
            <person name="Wanphrut N."/>
            <person name="Wichels A."/>
            <person name="Zech H."/>
            <person name="Simon M."/>
        </authorList>
    </citation>
    <scope>NUCLEOTIDE SEQUENCE [LARGE SCALE GENOMIC DNA]</scope>
    <source>
        <strain evidence="6">DSM 16493 / NCIMB 14021 / DFL 12</strain>
    </source>
</reference>
<dbReference type="GO" id="GO:0008408">
    <property type="term" value="F:3'-5' exonuclease activity"/>
    <property type="evidence" value="ECO:0007669"/>
    <property type="project" value="InterPro"/>
</dbReference>
<keyword evidence="3" id="KW-0732">Signal</keyword>
<evidence type="ECO:0000256" key="2">
    <source>
        <dbReference type="ARBA" id="ARBA00017273"/>
    </source>
</evidence>
<evidence type="ECO:0000313" key="6">
    <source>
        <dbReference type="Proteomes" id="UP000006833"/>
    </source>
</evidence>
<dbReference type="HOGENOM" id="CLU_065089_1_1_5"/>
<dbReference type="InterPro" id="IPR004365">
    <property type="entry name" value="NA-bd_OB_tRNA"/>
</dbReference>
<protein>
    <recommendedName>
        <fullName evidence="2">Error-prone DNA polymerase</fullName>
    </recommendedName>
</protein>
<evidence type="ECO:0000256" key="3">
    <source>
        <dbReference type="SAM" id="SignalP"/>
    </source>
</evidence>
<organism evidence="5 6">
    <name type="scientific">Dinoroseobacter shibae (strain DSM 16493 / NCIMB 14021 / DFL 12)</name>
    <dbReference type="NCBI Taxonomy" id="398580"/>
    <lineage>
        <taxon>Bacteria</taxon>
        <taxon>Pseudomonadati</taxon>
        <taxon>Pseudomonadota</taxon>
        <taxon>Alphaproteobacteria</taxon>
        <taxon>Rhodobacterales</taxon>
        <taxon>Roseobacteraceae</taxon>
        <taxon>Dinoroseobacter</taxon>
    </lineage>
</organism>
<dbReference type="EMBL" id="CP000830">
    <property type="protein sequence ID" value="ABV94465.1"/>
    <property type="molecule type" value="Genomic_DNA"/>
</dbReference>